<dbReference type="Proteomes" id="UP000032515">
    <property type="component" value="Unassembled WGS sequence"/>
</dbReference>
<feature type="compositionally biased region" description="Basic and acidic residues" evidence="12">
    <location>
        <begin position="82"/>
        <end position="104"/>
    </location>
</feature>
<keyword evidence="8 11" id="KW-0408">Iron</keyword>
<name>A0A0D7ERS5_RHOPL</name>
<dbReference type="InterPro" id="IPR017896">
    <property type="entry name" value="4Fe4S_Fe-S-bd"/>
</dbReference>
<evidence type="ECO:0000256" key="2">
    <source>
        <dbReference type="ARBA" id="ARBA00001966"/>
    </source>
</evidence>
<feature type="domain" description="4Fe-4S ferredoxin-type" evidence="13">
    <location>
        <begin position="31"/>
        <end position="60"/>
    </location>
</feature>
<reference evidence="14 15" key="1">
    <citation type="submission" date="2014-11" db="EMBL/GenBank/DDBJ databases">
        <title>Genomics and ecophysiology of heterotrophic nitrogen fixing bacteria isolated from estuarine surface water.</title>
        <authorList>
            <person name="Bentzon-Tilia M."/>
            <person name="Severin I."/>
            <person name="Hansen L.H."/>
            <person name="Riemann L."/>
        </authorList>
    </citation>
    <scope>NUCLEOTIDE SEQUENCE [LARGE SCALE GENOMIC DNA]</scope>
    <source>
        <strain evidence="14 15">BAL398</strain>
    </source>
</reference>
<keyword evidence="5 11" id="KW-0479">Metal-binding</keyword>
<evidence type="ECO:0000256" key="7">
    <source>
        <dbReference type="ARBA" id="ARBA00022982"/>
    </source>
</evidence>
<comment type="function">
    <text evidence="11">Ferredoxins are iron-sulfur proteins that transfer electrons in a wide variety of metabolic reactions.</text>
</comment>
<dbReference type="NCBIfam" id="NF045490">
    <property type="entry name" value="FdxA_Protbact"/>
    <property type="match status" value="1"/>
</dbReference>
<dbReference type="PROSITE" id="PS51379">
    <property type="entry name" value="4FE4S_FER_2"/>
    <property type="match status" value="2"/>
</dbReference>
<keyword evidence="7 11" id="KW-0249">Electron transport</keyword>
<dbReference type="PRINTS" id="PR00354">
    <property type="entry name" value="7FE8SFRDOXIN"/>
</dbReference>
<dbReference type="GO" id="GO:0051539">
    <property type="term" value="F:4 iron, 4 sulfur cluster binding"/>
    <property type="evidence" value="ECO:0007669"/>
    <property type="project" value="UniProtKB-KW"/>
</dbReference>
<evidence type="ECO:0000256" key="10">
    <source>
        <dbReference type="ARBA" id="ARBA00023291"/>
    </source>
</evidence>
<protein>
    <recommendedName>
        <fullName evidence="11">Ferredoxin</fullName>
    </recommendedName>
</protein>
<accession>A0A0D7ERS5</accession>
<dbReference type="InterPro" id="IPR054829">
    <property type="entry name" value="FdxA"/>
</dbReference>
<dbReference type="InterPro" id="IPR000813">
    <property type="entry name" value="7Fe_ferredoxin"/>
</dbReference>
<evidence type="ECO:0000256" key="9">
    <source>
        <dbReference type="ARBA" id="ARBA00023014"/>
    </source>
</evidence>
<evidence type="ECO:0000256" key="3">
    <source>
        <dbReference type="ARBA" id="ARBA00022448"/>
    </source>
</evidence>
<keyword evidence="4 11" id="KW-0004">4Fe-4S</keyword>
<evidence type="ECO:0000256" key="11">
    <source>
        <dbReference type="RuleBase" id="RU364098"/>
    </source>
</evidence>
<evidence type="ECO:0000256" key="1">
    <source>
        <dbReference type="ARBA" id="ARBA00001927"/>
    </source>
</evidence>
<dbReference type="PANTHER" id="PTHR42859:SF2">
    <property type="entry name" value="FERREDOXIN"/>
    <property type="match status" value="1"/>
</dbReference>
<dbReference type="EMBL" id="JXXE01000267">
    <property type="protein sequence ID" value="KIZ42152.1"/>
    <property type="molecule type" value="Genomic_DNA"/>
</dbReference>
<dbReference type="RefSeq" id="WP_044411454.1">
    <property type="nucleotide sequence ID" value="NZ_JXXE01000267.1"/>
</dbReference>
<sequence>MTYVVTEACIKCKYTDCVEVCPVDCFYEGDNMLVIHPDECIDCGVCEPECPADAIKPDTEPGLEKWLEVNTEYSKTWPNITQKKEPPADAKDFDGQDGKFDKYFSPEPGTGD</sequence>
<organism evidence="14 15">
    <name type="scientific">Rhodopseudomonas palustris</name>
    <dbReference type="NCBI Taxonomy" id="1076"/>
    <lineage>
        <taxon>Bacteria</taxon>
        <taxon>Pseudomonadati</taxon>
        <taxon>Pseudomonadota</taxon>
        <taxon>Alphaproteobacteria</taxon>
        <taxon>Hyphomicrobiales</taxon>
        <taxon>Nitrobacteraceae</taxon>
        <taxon>Rhodopseudomonas</taxon>
    </lineage>
</organism>
<evidence type="ECO:0000256" key="12">
    <source>
        <dbReference type="SAM" id="MobiDB-lite"/>
    </source>
</evidence>
<comment type="cofactor">
    <cofactor evidence="1 11">
        <name>[3Fe-4S] cluster</name>
        <dbReference type="ChEBI" id="CHEBI:21137"/>
    </cofactor>
</comment>
<feature type="region of interest" description="Disordered" evidence="12">
    <location>
        <begin position="77"/>
        <end position="112"/>
    </location>
</feature>
<evidence type="ECO:0000256" key="4">
    <source>
        <dbReference type="ARBA" id="ARBA00022485"/>
    </source>
</evidence>
<evidence type="ECO:0000256" key="6">
    <source>
        <dbReference type="ARBA" id="ARBA00022737"/>
    </source>
</evidence>
<dbReference type="GO" id="GO:0051538">
    <property type="term" value="F:3 iron, 4 sulfur cluster binding"/>
    <property type="evidence" value="ECO:0007669"/>
    <property type="project" value="UniProtKB-KW"/>
</dbReference>
<keyword evidence="6 11" id="KW-0677">Repeat</keyword>
<keyword evidence="9 11" id="KW-0411">Iron-sulfur</keyword>
<comment type="caution">
    <text evidence="14">The sequence shown here is derived from an EMBL/GenBank/DDBJ whole genome shotgun (WGS) entry which is preliminary data.</text>
</comment>
<dbReference type="SUPFAM" id="SSF54862">
    <property type="entry name" value="4Fe-4S ferredoxins"/>
    <property type="match status" value="1"/>
</dbReference>
<keyword evidence="3 11" id="KW-0813">Transport</keyword>
<dbReference type="PROSITE" id="PS00198">
    <property type="entry name" value="4FE4S_FER_1"/>
    <property type="match status" value="1"/>
</dbReference>
<dbReference type="Pfam" id="PF11953">
    <property type="entry name" value="DUF3470"/>
    <property type="match status" value="1"/>
</dbReference>
<dbReference type="STRING" id="1421013.GCA_000504425_02718"/>
<gene>
    <name evidence="14" type="ORF">OO17_13410</name>
</gene>
<dbReference type="OrthoDB" id="9803397at2"/>
<evidence type="ECO:0000313" key="15">
    <source>
        <dbReference type="Proteomes" id="UP000032515"/>
    </source>
</evidence>
<evidence type="ECO:0000259" key="13">
    <source>
        <dbReference type="PROSITE" id="PS51379"/>
    </source>
</evidence>
<dbReference type="GO" id="GO:0009055">
    <property type="term" value="F:electron transfer activity"/>
    <property type="evidence" value="ECO:0007669"/>
    <property type="project" value="InterPro"/>
</dbReference>
<evidence type="ECO:0000256" key="5">
    <source>
        <dbReference type="ARBA" id="ARBA00022723"/>
    </source>
</evidence>
<evidence type="ECO:0000313" key="14">
    <source>
        <dbReference type="EMBL" id="KIZ42152.1"/>
    </source>
</evidence>
<dbReference type="InterPro" id="IPR050294">
    <property type="entry name" value="RnfB_subfamily"/>
</dbReference>
<feature type="domain" description="4Fe-4S ferredoxin-type" evidence="13">
    <location>
        <begin position="1"/>
        <end position="30"/>
    </location>
</feature>
<dbReference type="Gene3D" id="3.30.70.20">
    <property type="match status" value="1"/>
</dbReference>
<comment type="cofactor">
    <cofactor evidence="2 11">
        <name>[4Fe-4S] cluster</name>
        <dbReference type="ChEBI" id="CHEBI:49883"/>
    </cofactor>
</comment>
<dbReference type="PANTHER" id="PTHR42859">
    <property type="entry name" value="OXIDOREDUCTASE"/>
    <property type="match status" value="1"/>
</dbReference>
<dbReference type="GO" id="GO:0046872">
    <property type="term" value="F:metal ion binding"/>
    <property type="evidence" value="ECO:0007669"/>
    <property type="project" value="UniProtKB-KW"/>
</dbReference>
<dbReference type="InterPro" id="IPR017900">
    <property type="entry name" value="4Fe4S_Fe_S_CS"/>
</dbReference>
<dbReference type="PATRIC" id="fig|1076.23.peg.2788"/>
<dbReference type="Pfam" id="PF00037">
    <property type="entry name" value="Fer4"/>
    <property type="match status" value="1"/>
</dbReference>
<dbReference type="InterPro" id="IPR022569">
    <property type="entry name" value="Fd_C"/>
</dbReference>
<keyword evidence="10 11" id="KW-0003">3Fe-4S</keyword>
<dbReference type="AlphaFoldDB" id="A0A0D7ERS5"/>
<evidence type="ECO:0000256" key="8">
    <source>
        <dbReference type="ARBA" id="ARBA00023004"/>
    </source>
</evidence>
<proteinExistence type="predicted"/>